<accession>A0A4R4TF95</accession>
<protein>
    <submittedName>
        <fullName evidence="2">DUF397 domain-containing protein</fullName>
    </submittedName>
</protein>
<keyword evidence="3" id="KW-1185">Reference proteome</keyword>
<evidence type="ECO:0000313" key="3">
    <source>
        <dbReference type="Proteomes" id="UP000295345"/>
    </source>
</evidence>
<dbReference type="Proteomes" id="UP000295345">
    <property type="component" value="Unassembled WGS sequence"/>
</dbReference>
<dbReference type="RefSeq" id="WP_132818361.1">
    <property type="nucleotide sequence ID" value="NZ_SMKI01000127.1"/>
</dbReference>
<reference evidence="2 3" key="1">
    <citation type="submission" date="2019-03" db="EMBL/GenBank/DDBJ databases">
        <title>Draft genome sequences of novel Actinobacteria.</title>
        <authorList>
            <person name="Sahin N."/>
            <person name="Ay H."/>
            <person name="Saygin H."/>
        </authorList>
    </citation>
    <scope>NUCLEOTIDE SEQUENCE [LARGE SCALE GENOMIC DNA]</scope>
    <source>
        <strain evidence="2 3">DSM 41900</strain>
    </source>
</reference>
<evidence type="ECO:0000313" key="2">
    <source>
        <dbReference type="EMBL" id="TDC74916.1"/>
    </source>
</evidence>
<organism evidence="2 3">
    <name type="scientific">Streptomyces hainanensis</name>
    <dbReference type="NCBI Taxonomy" id="402648"/>
    <lineage>
        <taxon>Bacteria</taxon>
        <taxon>Bacillati</taxon>
        <taxon>Actinomycetota</taxon>
        <taxon>Actinomycetes</taxon>
        <taxon>Kitasatosporales</taxon>
        <taxon>Streptomycetaceae</taxon>
        <taxon>Streptomyces</taxon>
    </lineage>
</organism>
<gene>
    <name evidence="2" type="ORF">E1283_14080</name>
</gene>
<comment type="caution">
    <text evidence="2">The sequence shown here is derived from an EMBL/GenBank/DDBJ whole genome shotgun (WGS) entry which is preliminary data.</text>
</comment>
<name>A0A4R4TF95_9ACTN</name>
<feature type="domain" description="DUF397" evidence="1">
    <location>
        <begin position="9"/>
        <end position="60"/>
    </location>
</feature>
<dbReference type="EMBL" id="SMKI01000127">
    <property type="protein sequence ID" value="TDC74916.1"/>
    <property type="molecule type" value="Genomic_DNA"/>
</dbReference>
<sequence length="71" mass="7487">MSGDLNGLSWFKSSASSANGGCLEVAFLADGRVAMRDNEDPTNPPFVVTRHVWECFISGAAQGEFNPPVGA</sequence>
<dbReference type="OrthoDB" id="3431580at2"/>
<evidence type="ECO:0000259" key="1">
    <source>
        <dbReference type="Pfam" id="PF04149"/>
    </source>
</evidence>
<proteinExistence type="predicted"/>
<dbReference type="AlphaFoldDB" id="A0A4R4TF95"/>
<dbReference type="Pfam" id="PF04149">
    <property type="entry name" value="DUF397"/>
    <property type="match status" value="1"/>
</dbReference>
<dbReference type="InterPro" id="IPR007278">
    <property type="entry name" value="DUF397"/>
</dbReference>